<name>A0A6G9D1T5_RHOER</name>
<dbReference type="Proteomes" id="UP000502345">
    <property type="component" value="Chromosome"/>
</dbReference>
<evidence type="ECO:0000313" key="2">
    <source>
        <dbReference type="Proteomes" id="UP000502345"/>
    </source>
</evidence>
<protein>
    <submittedName>
        <fullName evidence="1">Uncharacterized protein</fullName>
    </submittedName>
</protein>
<accession>A0A6G9D1T5</accession>
<dbReference type="EMBL" id="CP050124">
    <property type="protein sequence ID" value="QIP43245.1"/>
    <property type="molecule type" value="Genomic_DNA"/>
</dbReference>
<organism evidence="1 2">
    <name type="scientific">Rhodococcus erythropolis</name>
    <name type="common">Arthrobacter picolinophilus</name>
    <dbReference type="NCBI Taxonomy" id="1833"/>
    <lineage>
        <taxon>Bacteria</taxon>
        <taxon>Bacillati</taxon>
        <taxon>Actinomycetota</taxon>
        <taxon>Actinomycetes</taxon>
        <taxon>Mycobacteriales</taxon>
        <taxon>Nocardiaceae</taxon>
        <taxon>Rhodococcus</taxon>
        <taxon>Rhodococcus erythropolis group</taxon>
    </lineage>
</organism>
<sequence length="35" mass="3875">MCNLVIVRVTIFGRQTVDQRELDPPTSGDAVSKTK</sequence>
<dbReference type="AlphaFoldDB" id="A0A6G9D1T5"/>
<reference evidence="1 2" key="1">
    <citation type="submission" date="2020-03" db="EMBL/GenBank/DDBJ databases">
        <title>Screen low temperature-resistant strains for efficient degradation of petroleum hydrocarbons under the low temperature.</title>
        <authorList>
            <person name="Wang Y."/>
            <person name="Chen J."/>
        </authorList>
    </citation>
    <scope>NUCLEOTIDE SEQUENCE [LARGE SCALE GENOMIC DNA]</scope>
    <source>
        <strain evidence="1 2">KB1</strain>
    </source>
</reference>
<proteinExistence type="predicted"/>
<evidence type="ECO:0000313" key="1">
    <source>
        <dbReference type="EMBL" id="QIP43245.1"/>
    </source>
</evidence>
<gene>
    <name evidence="1" type="ORF">G9444_6001</name>
</gene>